<name>A0ABS8XSI7_9BURK</name>
<dbReference type="RefSeq" id="WP_233371021.1">
    <property type="nucleotide sequence ID" value="NZ_JAJTWU010000002.1"/>
</dbReference>
<dbReference type="Proteomes" id="UP001200741">
    <property type="component" value="Unassembled WGS sequence"/>
</dbReference>
<evidence type="ECO:0000259" key="1">
    <source>
        <dbReference type="Pfam" id="PF21880"/>
    </source>
</evidence>
<organism evidence="2 3">
    <name type="scientific">Pelomonas cellulosilytica</name>
    <dbReference type="NCBI Taxonomy" id="2906762"/>
    <lineage>
        <taxon>Bacteria</taxon>
        <taxon>Pseudomonadati</taxon>
        <taxon>Pseudomonadota</taxon>
        <taxon>Betaproteobacteria</taxon>
        <taxon>Burkholderiales</taxon>
        <taxon>Sphaerotilaceae</taxon>
        <taxon>Roseateles</taxon>
    </lineage>
</organism>
<comment type="caution">
    <text evidence="2">The sequence shown here is derived from an EMBL/GenBank/DDBJ whole genome shotgun (WGS) entry which is preliminary data.</text>
</comment>
<evidence type="ECO:0000313" key="3">
    <source>
        <dbReference type="Proteomes" id="UP001200741"/>
    </source>
</evidence>
<feature type="domain" description="DUF6916" evidence="1">
    <location>
        <begin position="6"/>
        <end position="96"/>
    </location>
</feature>
<sequence>MPDGTITLAQFEPLVGSVFTLQLGEAGRLTARLIEAKPGQWAPPEGRAPFSLMFEAPEPALPQRIYRLEHAQMGSMDIFLVPIARTATGVQYEAVFG</sequence>
<keyword evidence="3" id="KW-1185">Reference proteome</keyword>
<reference evidence="2 3" key="1">
    <citation type="submission" date="2021-12" db="EMBL/GenBank/DDBJ databases">
        <title>Genome seq of P8.</title>
        <authorList>
            <person name="Seo T."/>
        </authorList>
    </citation>
    <scope>NUCLEOTIDE SEQUENCE [LARGE SCALE GENOMIC DNA]</scope>
    <source>
        <strain evidence="2 3">P8</strain>
    </source>
</reference>
<dbReference type="Pfam" id="PF21880">
    <property type="entry name" value="DUF6916"/>
    <property type="match status" value="1"/>
</dbReference>
<proteinExistence type="predicted"/>
<protein>
    <recommendedName>
        <fullName evidence="1">DUF6916 domain-containing protein</fullName>
    </recommendedName>
</protein>
<evidence type="ECO:0000313" key="2">
    <source>
        <dbReference type="EMBL" id="MCE4554148.1"/>
    </source>
</evidence>
<dbReference type="EMBL" id="JAJTWU010000002">
    <property type="protein sequence ID" value="MCE4554148.1"/>
    <property type="molecule type" value="Genomic_DNA"/>
</dbReference>
<dbReference type="InterPro" id="IPR054209">
    <property type="entry name" value="DUF6916"/>
</dbReference>
<accession>A0ABS8XSI7</accession>
<gene>
    <name evidence="2" type="ORF">LXT13_06750</name>
</gene>